<dbReference type="InterPro" id="IPR052527">
    <property type="entry name" value="Metal_cation-efflux_comp"/>
</dbReference>
<dbReference type="Gene3D" id="1.20.120.1630">
    <property type="match status" value="1"/>
</dbReference>
<proteinExistence type="predicted"/>
<keyword evidence="6" id="KW-0489">Methyltransferase</keyword>
<dbReference type="GO" id="GO:0008168">
    <property type="term" value="F:methyltransferase activity"/>
    <property type="evidence" value="ECO:0007669"/>
    <property type="project" value="UniProtKB-KW"/>
</dbReference>
<keyword evidence="3 5" id="KW-1133">Transmembrane helix</keyword>
<keyword evidence="2 5" id="KW-0812">Transmembrane</keyword>
<dbReference type="PANTHER" id="PTHR43847">
    <property type="entry name" value="BLL3993 PROTEIN"/>
    <property type="match status" value="1"/>
</dbReference>
<evidence type="ECO:0000256" key="1">
    <source>
        <dbReference type="ARBA" id="ARBA00004141"/>
    </source>
</evidence>
<feature type="transmembrane region" description="Helical" evidence="5">
    <location>
        <begin position="75"/>
        <end position="94"/>
    </location>
</feature>
<evidence type="ECO:0000313" key="6">
    <source>
        <dbReference type="EMBL" id="AOZ04620.1"/>
    </source>
</evidence>
<evidence type="ECO:0000256" key="3">
    <source>
        <dbReference type="ARBA" id="ARBA00022989"/>
    </source>
</evidence>
<keyword evidence="7" id="KW-1185">Reference proteome</keyword>
<accession>A0ABN4TI72</accession>
<protein>
    <submittedName>
        <fullName evidence="6">Isoprenylcysteine carboxyl methyltransferase</fullName>
    </submittedName>
</protein>
<dbReference type="PROSITE" id="PS50244">
    <property type="entry name" value="S5A_REDUCTASE"/>
    <property type="match status" value="1"/>
</dbReference>
<feature type="transmembrane region" description="Helical" evidence="5">
    <location>
        <begin position="166"/>
        <end position="186"/>
    </location>
</feature>
<feature type="transmembrane region" description="Helical" evidence="5">
    <location>
        <begin position="106"/>
        <end position="124"/>
    </location>
</feature>
<dbReference type="EMBL" id="CP017754">
    <property type="protein sequence ID" value="AOZ04620.1"/>
    <property type="molecule type" value="Genomic_DNA"/>
</dbReference>
<gene>
    <name evidence="6" type="ORF">BKK80_01240</name>
</gene>
<feature type="transmembrane region" description="Helical" evidence="5">
    <location>
        <begin position="12"/>
        <end position="36"/>
    </location>
</feature>
<feature type="transmembrane region" description="Helical" evidence="5">
    <location>
        <begin position="42"/>
        <end position="63"/>
    </location>
</feature>
<sequence>MHLALHTTPRLALFNAAGTLAYLGLAVLGAGGLAAFLSHPAVVGAAAFLLALAVTALFSEGNVSAGEREDRANRWVLPVFGVLGLLSAWLPAWCDHHERWVFGGDGVRWLGLALFVAGGVLRLWPVFVLGRRFSGLVAIQPGHTLVTEGLYGTIRNPSYLGLLVNALGWALVFRSLAGVALALLMVPPLVARMHAEEALLGTHFGDEYAVYRARTWRLIPWVY</sequence>
<keyword evidence="6" id="KW-0808">Transferase</keyword>
<dbReference type="Proteomes" id="UP000177515">
    <property type="component" value="Chromosome 1"/>
</dbReference>
<evidence type="ECO:0000256" key="4">
    <source>
        <dbReference type="ARBA" id="ARBA00023136"/>
    </source>
</evidence>
<name>A0ABN4TI72_9BURK</name>
<dbReference type="PANTHER" id="PTHR43847:SF1">
    <property type="entry name" value="BLL3993 PROTEIN"/>
    <property type="match status" value="1"/>
</dbReference>
<comment type="subcellular location">
    <subcellularLocation>
        <location evidence="1">Membrane</location>
        <topology evidence="1">Multi-pass membrane protein</topology>
    </subcellularLocation>
</comment>
<dbReference type="GO" id="GO:0032259">
    <property type="term" value="P:methylation"/>
    <property type="evidence" value="ECO:0007669"/>
    <property type="project" value="UniProtKB-KW"/>
</dbReference>
<dbReference type="Pfam" id="PF04140">
    <property type="entry name" value="ICMT"/>
    <property type="match status" value="1"/>
</dbReference>
<organism evidence="6 7">
    <name type="scientific">Cupriavidus malaysiensis</name>
    <dbReference type="NCBI Taxonomy" id="367825"/>
    <lineage>
        <taxon>Bacteria</taxon>
        <taxon>Pseudomonadati</taxon>
        <taxon>Pseudomonadota</taxon>
        <taxon>Betaproteobacteria</taxon>
        <taxon>Burkholderiales</taxon>
        <taxon>Burkholderiaceae</taxon>
        <taxon>Cupriavidus</taxon>
    </lineage>
</organism>
<keyword evidence="4 5" id="KW-0472">Membrane</keyword>
<evidence type="ECO:0000256" key="2">
    <source>
        <dbReference type="ARBA" id="ARBA00022692"/>
    </source>
</evidence>
<evidence type="ECO:0000256" key="5">
    <source>
        <dbReference type="SAM" id="Phobius"/>
    </source>
</evidence>
<evidence type="ECO:0000313" key="7">
    <source>
        <dbReference type="Proteomes" id="UP000177515"/>
    </source>
</evidence>
<dbReference type="InterPro" id="IPR007269">
    <property type="entry name" value="ICMT_MeTrfase"/>
</dbReference>
<reference evidence="6 7" key="1">
    <citation type="submission" date="2016-10" db="EMBL/GenBank/DDBJ databases">
        <title>Complete genome sequences of three Cupriavidus strains isolated from various Malaysian environments.</title>
        <authorList>
            <person name="Abdullah A.A.-A."/>
            <person name="Shafie N.A.H."/>
            <person name="Lau N.S."/>
        </authorList>
    </citation>
    <scope>NUCLEOTIDE SEQUENCE [LARGE SCALE GENOMIC DNA]</scope>
    <source>
        <strain evidence="6 7">USMAA1020</strain>
    </source>
</reference>